<dbReference type="InterPro" id="IPR037523">
    <property type="entry name" value="VOC_core"/>
</dbReference>
<evidence type="ECO:0000256" key="1">
    <source>
        <dbReference type="SAM" id="MobiDB-lite"/>
    </source>
</evidence>
<evidence type="ECO:0000256" key="2">
    <source>
        <dbReference type="SAM" id="Phobius"/>
    </source>
</evidence>
<dbReference type="InterPro" id="IPR004360">
    <property type="entry name" value="Glyas_Fos-R_dOase_dom"/>
</dbReference>
<proteinExistence type="predicted"/>
<dbReference type="SUPFAM" id="SSF54593">
    <property type="entry name" value="Glyoxalase/Bleomycin resistance protein/Dihydroxybiphenyl dioxygenase"/>
    <property type="match status" value="1"/>
</dbReference>
<dbReference type="Proteomes" id="UP000320184">
    <property type="component" value="Unassembled WGS sequence"/>
</dbReference>
<dbReference type="InterPro" id="IPR052164">
    <property type="entry name" value="Anthracycline_SecMetBiosynth"/>
</dbReference>
<comment type="caution">
    <text evidence="4">The sequence shown here is derived from an EMBL/GenBank/DDBJ whole genome shotgun (WGS) entry which is preliminary data.</text>
</comment>
<accession>A0A538SD99</accession>
<dbReference type="PROSITE" id="PS51819">
    <property type="entry name" value="VOC"/>
    <property type="match status" value="1"/>
</dbReference>
<feature type="transmembrane region" description="Helical" evidence="2">
    <location>
        <begin position="153"/>
        <end position="172"/>
    </location>
</feature>
<protein>
    <recommendedName>
        <fullName evidence="3">VOC domain-containing protein</fullName>
    </recommendedName>
</protein>
<organism evidence="4 5">
    <name type="scientific">Eiseniibacteriota bacterium</name>
    <dbReference type="NCBI Taxonomy" id="2212470"/>
    <lineage>
        <taxon>Bacteria</taxon>
        <taxon>Candidatus Eiseniibacteriota</taxon>
    </lineage>
</organism>
<sequence>MARRKSVRKPARKAAKKGTKKAAKKTAKKAVKKRSARRPPARAKAASRKPAPPKVRPGLITHTELASSDPPATRNWCERVLGWKFGEPMPTPGGPYHMWRFDNATGGGIRANNPPEAPGSVPYCEVTDIQATFSRALQAGAAEMMRPEPLPGGMGWIAIVAAPGGVTIGFWAPR</sequence>
<evidence type="ECO:0000313" key="5">
    <source>
        <dbReference type="Proteomes" id="UP000320184"/>
    </source>
</evidence>
<dbReference type="EMBL" id="VBOT01000124">
    <property type="protein sequence ID" value="TMQ49344.1"/>
    <property type="molecule type" value="Genomic_DNA"/>
</dbReference>
<keyword evidence="2" id="KW-0472">Membrane</keyword>
<dbReference type="PANTHER" id="PTHR33993:SF14">
    <property type="entry name" value="GB|AAF24581.1"/>
    <property type="match status" value="1"/>
</dbReference>
<dbReference type="PANTHER" id="PTHR33993">
    <property type="entry name" value="GLYOXALASE-RELATED"/>
    <property type="match status" value="1"/>
</dbReference>
<evidence type="ECO:0000259" key="3">
    <source>
        <dbReference type="PROSITE" id="PS51819"/>
    </source>
</evidence>
<name>A0A538SD99_UNCEI</name>
<dbReference type="InterPro" id="IPR029068">
    <property type="entry name" value="Glyas_Bleomycin-R_OHBP_Dase"/>
</dbReference>
<feature type="region of interest" description="Disordered" evidence="1">
    <location>
        <begin position="1"/>
        <end position="73"/>
    </location>
</feature>
<keyword evidence="2" id="KW-0812">Transmembrane</keyword>
<evidence type="ECO:0000313" key="4">
    <source>
        <dbReference type="EMBL" id="TMQ49344.1"/>
    </source>
</evidence>
<keyword evidence="2" id="KW-1133">Transmembrane helix</keyword>
<dbReference type="Pfam" id="PF00903">
    <property type="entry name" value="Glyoxalase"/>
    <property type="match status" value="1"/>
</dbReference>
<reference evidence="4 5" key="1">
    <citation type="journal article" date="2019" name="Nat. Microbiol.">
        <title>Mediterranean grassland soil C-N compound turnover is dependent on rainfall and depth, and is mediated by genomically divergent microorganisms.</title>
        <authorList>
            <person name="Diamond S."/>
            <person name="Andeer P.F."/>
            <person name="Li Z."/>
            <person name="Crits-Christoph A."/>
            <person name="Burstein D."/>
            <person name="Anantharaman K."/>
            <person name="Lane K.R."/>
            <person name="Thomas B.C."/>
            <person name="Pan C."/>
            <person name="Northen T.R."/>
            <person name="Banfield J.F."/>
        </authorList>
    </citation>
    <scope>NUCLEOTIDE SEQUENCE [LARGE SCALE GENOMIC DNA]</scope>
    <source>
        <strain evidence="4">WS_3</strain>
    </source>
</reference>
<gene>
    <name evidence="4" type="ORF">E6K73_10180</name>
</gene>
<dbReference type="AlphaFoldDB" id="A0A538SD99"/>
<feature type="domain" description="VOC" evidence="3">
    <location>
        <begin position="59"/>
        <end position="173"/>
    </location>
</feature>
<feature type="compositionally biased region" description="Basic residues" evidence="1">
    <location>
        <begin position="1"/>
        <end position="47"/>
    </location>
</feature>
<dbReference type="Gene3D" id="3.10.180.10">
    <property type="entry name" value="2,3-Dihydroxybiphenyl 1,2-Dioxygenase, domain 1"/>
    <property type="match status" value="1"/>
</dbReference>